<proteinExistence type="predicted"/>
<sequence length="117" mass="13516">MYYRQQSSLLLQEKEVWPMNPTAEEWFLSHSSILTSSSTMINSYHPINNEPEQQQQRPSPTPSSSSSSSNSSNSLLFDFPTTKTKMLIKPKGIRCATCKRRFHSEGNLMNHHQLYQH</sequence>
<feature type="domain" description="C2H2-type" evidence="3">
    <location>
        <begin position="93"/>
        <end position="117"/>
    </location>
</feature>
<dbReference type="Proteomes" id="UP000646827">
    <property type="component" value="Unassembled WGS sequence"/>
</dbReference>
<dbReference type="GO" id="GO:0008270">
    <property type="term" value="F:zinc ion binding"/>
    <property type="evidence" value="ECO:0007669"/>
    <property type="project" value="UniProtKB-KW"/>
</dbReference>
<keyword evidence="1" id="KW-0862">Zinc</keyword>
<keyword evidence="5" id="KW-1185">Reference proteome</keyword>
<dbReference type="PROSITE" id="PS50157">
    <property type="entry name" value="ZINC_FINGER_C2H2_2"/>
    <property type="match status" value="1"/>
</dbReference>
<evidence type="ECO:0000259" key="3">
    <source>
        <dbReference type="PROSITE" id="PS50157"/>
    </source>
</evidence>
<accession>A0A8H7VHU2</accession>
<name>A0A8H7VHU2_9FUNG</name>
<evidence type="ECO:0000313" key="4">
    <source>
        <dbReference type="EMBL" id="KAG2223476.1"/>
    </source>
</evidence>
<protein>
    <recommendedName>
        <fullName evidence="3">C2H2-type domain-containing protein</fullName>
    </recommendedName>
</protein>
<feature type="region of interest" description="Disordered" evidence="2">
    <location>
        <begin position="41"/>
        <end position="77"/>
    </location>
</feature>
<keyword evidence="1" id="KW-0479">Metal-binding</keyword>
<gene>
    <name evidence="4" type="ORF">INT45_001224</name>
</gene>
<comment type="caution">
    <text evidence="4">The sequence shown here is derived from an EMBL/GenBank/DDBJ whole genome shotgun (WGS) entry which is preliminary data.</text>
</comment>
<dbReference type="OrthoDB" id="2283484at2759"/>
<feature type="compositionally biased region" description="Low complexity" evidence="2">
    <location>
        <begin position="41"/>
        <end position="74"/>
    </location>
</feature>
<dbReference type="PROSITE" id="PS00028">
    <property type="entry name" value="ZINC_FINGER_C2H2_1"/>
    <property type="match status" value="1"/>
</dbReference>
<dbReference type="InterPro" id="IPR013087">
    <property type="entry name" value="Znf_C2H2_type"/>
</dbReference>
<organism evidence="4 5">
    <name type="scientific">Circinella minor</name>
    <dbReference type="NCBI Taxonomy" id="1195481"/>
    <lineage>
        <taxon>Eukaryota</taxon>
        <taxon>Fungi</taxon>
        <taxon>Fungi incertae sedis</taxon>
        <taxon>Mucoromycota</taxon>
        <taxon>Mucoromycotina</taxon>
        <taxon>Mucoromycetes</taxon>
        <taxon>Mucorales</taxon>
        <taxon>Lichtheimiaceae</taxon>
        <taxon>Circinella</taxon>
    </lineage>
</organism>
<evidence type="ECO:0000313" key="5">
    <source>
        <dbReference type="Proteomes" id="UP000646827"/>
    </source>
</evidence>
<dbReference type="EMBL" id="JAEPRB010000060">
    <property type="protein sequence ID" value="KAG2223476.1"/>
    <property type="molecule type" value="Genomic_DNA"/>
</dbReference>
<reference evidence="4 5" key="1">
    <citation type="submission" date="2020-12" db="EMBL/GenBank/DDBJ databases">
        <title>Metabolic potential, ecology and presence of endohyphal bacteria is reflected in genomic diversity of Mucoromycotina.</title>
        <authorList>
            <person name="Muszewska A."/>
            <person name="Okrasinska A."/>
            <person name="Steczkiewicz K."/>
            <person name="Drgas O."/>
            <person name="Orlowska M."/>
            <person name="Perlinska-Lenart U."/>
            <person name="Aleksandrzak-Piekarczyk T."/>
            <person name="Szatraj K."/>
            <person name="Zielenkiewicz U."/>
            <person name="Pilsyk S."/>
            <person name="Malc E."/>
            <person name="Mieczkowski P."/>
            <person name="Kruszewska J.S."/>
            <person name="Biernat P."/>
            <person name="Pawlowska J."/>
        </authorList>
    </citation>
    <scope>NUCLEOTIDE SEQUENCE [LARGE SCALE GENOMIC DNA]</scope>
    <source>
        <strain evidence="4 5">CBS 142.35</strain>
    </source>
</reference>
<evidence type="ECO:0000256" key="1">
    <source>
        <dbReference type="PROSITE-ProRule" id="PRU00042"/>
    </source>
</evidence>
<keyword evidence="1" id="KW-0863">Zinc-finger</keyword>
<evidence type="ECO:0000256" key="2">
    <source>
        <dbReference type="SAM" id="MobiDB-lite"/>
    </source>
</evidence>
<dbReference type="AlphaFoldDB" id="A0A8H7VHU2"/>